<accession>A0A1X7IKM6</accession>
<dbReference type="AlphaFoldDB" id="A0A1X7IKM6"/>
<dbReference type="STRING" id="188872.SAMN03080602_00923"/>
<reference evidence="3" key="1">
    <citation type="submission" date="2017-04" db="EMBL/GenBank/DDBJ databases">
        <authorList>
            <person name="Varghese N."/>
            <person name="Submissions S."/>
        </authorList>
    </citation>
    <scope>NUCLEOTIDE SEQUENCE [LARGE SCALE GENOMIC DNA]</scope>
    <source>
        <strain evidence="3">DSM 19835</strain>
    </source>
</reference>
<dbReference type="PROSITE" id="PS50005">
    <property type="entry name" value="TPR"/>
    <property type="match status" value="1"/>
</dbReference>
<gene>
    <name evidence="2" type="ORF">SAMN03080602_00923</name>
</gene>
<keyword evidence="3" id="KW-1185">Reference proteome</keyword>
<feature type="repeat" description="TPR" evidence="1">
    <location>
        <begin position="53"/>
        <end position="86"/>
    </location>
</feature>
<dbReference type="Proteomes" id="UP000193420">
    <property type="component" value="Unassembled WGS sequence"/>
</dbReference>
<sequence length="289" mass="33727">MIFNTKGNLQYMMKRTLLILLFLSLSMPMFAHGDLSMRIAEKTVAISEDPNNSVLYFERGLLYQQHMEYDSALEDYHKSQSLGNTTKELYYQIAEVHFLTAAHTEALQSIAAYLELNSRDLSAKKLQAQILFQLQSYKKSLEGYSYVIHHMKDIRPEDVLEYCNIILAENNKNYKGALEAIQYGLDQLGPHTISLQLKKLDYLKESGQTERVLEQYNYFILEYNRNEFWYYKKARYLAEINRPHEAFISLKLATVAIEQLDTKFKNMSPVIQLKEQIKSLESSINNQKS</sequence>
<evidence type="ECO:0000313" key="3">
    <source>
        <dbReference type="Proteomes" id="UP000193420"/>
    </source>
</evidence>
<dbReference type="SUPFAM" id="SSF48452">
    <property type="entry name" value="TPR-like"/>
    <property type="match status" value="1"/>
</dbReference>
<evidence type="ECO:0000256" key="1">
    <source>
        <dbReference type="PROSITE-ProRule" id="PRU00339"/>
    </source>
</evidence>
<dbReference type="InterPro" id="IPR011990">
    <property type="entry name" value="TPR-like_helical_dom_sf"/>
</dbReference>
<dbReference type="Gene3D" id="1.25.40.10">
    <property type="entry name" value="Tetratricopeptide repeat domain"/>
    <property type="match status" value="1"/>
</dbReference>
<protein>
    <submittedName>
        <fullName evidence="2">Uncharacterized protein</fullName>
    </submittedName>
</protein>
<dbReference type="InterPro" id="IPR019734">
    <property type="entry name" value="TPR_rpt"/>
</dbReference>
<dbReference type="OrthoDB" id="1523318at2"/>
<organism evidence="2 3">
    <name type="scientific">Arenibacter troitsensis</name>
    <dbReference type="NCBI Taxonomy" id="188872"/>
    <lineage>
        <taxon>Bacteria</taxon>
        <taxon>Pseudomonadati</taxon>
        <taxon>Bacteroidota</taxon>
        <taxon>Flavobacteriia</taxon>
        <taxon>Flavobacteriales</taxon>
        <taxon>Flavobacteriaceae</taxon>
        <taxon>Arenibacter</taxon>
    </lineage>
</organism>
<dbReference type="RefSeq" id="WP_139827144.1">
    <property type="nucleotide sequence ID" value="NZ_FXAO01000001.1"/>
</dbReference>
<name>A0A1X7IKM6_9FLAO</name>
<evidence type="ECO:0000313" key="2">
    <source>
        <dbReference type="EMBL" id="SMG15077.1"/>
    </source>
</evidence>
<dbReference type="EMBL" id="FXAO01000001">
    <property type="protein sequence ID" value="SMG15077.1"/>
    <property type="molecule type" value="Genomic_DNA"/>
</dbReference>
<keyword evidence="1" id="KW-0802">TPR repeat</keyword>
<proteinExistence type="predicted"/>